<feature type="region of interest" description="Disordered" evidence="1">
    <location>
        <begin position="233"/>
        <end position="298"/>
    </location>
</feature>
<keyword evidence="6" id="KW-1185">Reference proteome</keyword>
<evidence type="ECO:0000313" key="6">
    <source>
        <dbReference type="Proteomes" id="UP000182800"/>
    </source>
</evidence>
<evidence type="ECO:0000259" key="2">
    <source>
        <dbReference type="Pfam" id="PF06904"/>
    </source>
</evidence>
<evidence type="ECO:0000256" key="1">
    <source>
        <dbReference type="SAM" id="MobiDB-lite"/>
    </source>
</evidence>
<accession>A0A0P7Y564</accession>
<dbReference type="PATRIC" id="fig|1653334.4.peg.1558"/>
<reference evidence="3 5" key="1">
    <citation type="submission" date="2015-09" db="EMBL/GenBank/DDBJ databases">
        <title>Identification and resolution of microdiversity through metagenomic sequencing of parallel consortia.</title>
        <authorList>
            <person name="Nelson W.C."/>
            <person name="Romine M.F."/>
            <person name="Lindemann S.R."/>
        </authorList>
    </citation>
    <scope>NUCLEOTIDE SEQUENCE [LARGE SCALE GENOMIC DNA]</scope>
    <source>
        <strain evidence="3">HL-109</strain>
    </source>
</reference>
<dbReference type="EMBL" id="FMBM01000002">
    <property type="protein sequence ID" value="SCC81472.1"/>
    <property type="molecule type" value="Genomic_DNA"/>
</dbReference>
<dbReference type="Proteomes" id="UP000182800">
    <property type="component" value="Unassembled WGS sequence"/>
</dbReference>
<dbReference type="Proteomes" id="UP000050497">
    <property type="component" value="Unassembled WGS sequence"/>
</dbReference>
<dbReference type="Pfam" id="PF06904">
    <property type="entry name" value="Extensin-like_C"/>
    <property type="match status" value="1"/>
</dbReference>
<feature type="domain" description="Extensin-like C-terminal" evidence="2">
    <location>
        <begin position="39"/>
        <end position="219"/>
    </location>
</feature>
<gene>
    <name evidence="4" type="ORF">GA0071312_2416</name>
    <name evidence="3" type="ORF">HLUCCO17_04335</name>
</gene>
<dbReference type="AlphaFoldDB" id="A0A0P7Y564"/>
<reference evidence="4 6" key="2">
    <citation type="submission" date="2016-08" db="EMBL/GenBank/DDBJ databases">
        <authorList>
            <person name="Varghese N."/>
            <person name="Submissions Spin"/>
        </authorList>
    </citation>
    <scope>NUCLEOTIDE SEQUENCE [LARGE SCALE GENOMIC DNA]</scope>
    <source>
        <strain evidence="4 6">HL-109</strain>
    </source>
</reference>
<protein>
    <submittedName>
        <fullName evidence="4">Extensin-like protein C-terminus</fullName>
    </submittedName>
</protein>
<evidence type="ECO:0000313" key="5">
    <source>
        <dbReference type="Proteomes" id="UP000050497"/>
    </source>
</evidence>
<dbReference type="EMBL" id="LJSX01000004">
    <property type="protein sequence ID" value="KPQ12033.1"/>
    <property type="molecule type" value="Genomic_DNA"/>
</dbReference>
<evidence type="ECO:0000313" key="3">
    <source>
        <dbReference type="EMBL" id="KPQ12033.1"/>
    </source>
</evidence>
<sequence length="298" mass="32402">MRRVSVALGVLAGVSVLLTGCSLLPGEPREAWRSQAERACLARGDVTPSSYASRLSPISGPGSCGITRPFRVTALDEGRVELSNPATLGCPVIAETDRWLGEIVQPAAMLYFGSRVTAMRSGDYSCRTRNSRPGARMSEHAFGNAVDVMSFSLTDGRSITISDGWRGDQAERAFLREVFVGACRYFTTVLGPGSDAFHYDHFHLDLARHGRNGDIHVCRPEIEFKPRIDPDAAPIMSVWPRKGGDPTGAEPVRSVSQQRPDTLPRAPQDRSRPVPQADPFPIAPALEPQTGSRFGPIY</sequence>
<name>A0A0P7Y564_9HYPH</name>
<dbReference type="PROSITE" id="PS51257">
    <property type="entry name" value="PROKAR_LIPOPROTEIN"/>
    <property type="match status" value="1"/>
</dbReference>
<proteinExistence type="predicted"/>
<dbReference type="InterPro" id="IPR009683">
    <property type="entry name" value="Extensin-like_C"/>
</dbReference>
<dbReference type="STRING" id="1653334.GA0071312_2416"/>
<organism evidence="3 5">
    <name type="scientific">Saliniramus fredricksonii</name>
    <dbReference type="NCBI Taxonomy" id="1653334"/>
    <lineage>
        <taxon>Bacteria</taxon>
        <taxon>Pseudomonadati</taxon>
        <taxon>Pseudomonadota</taxon>
        <taxon>Alphaproteobacteria</taxon>
        <taxon>Hyphomicrobiales</taxon>
        <taxon>Salinarimonadaceae</taxon>
        <taxon>Saliniramus</taxon>
    </lineage>
</organism>
<comment type="caution">
    <text evidence="3">The sequence shown here is derived from an EMBL/GenBank/DDBJ whole genome shotgun (WGS) entry which is preliminary data.</text>
</comment>
<evidence type="ECO:0000313" key="4">
    <source>
        <dbReference type="EMBL" id="SCC81472.1"/>
    </source>
</evidence>